<dbReference type="RefSeq" id="WP_215238788.1">
    <property type="nucleotide sequence ID" value="NZ_CAJRAF010000002.1"/>
</dbReference>
<evidence type="ECO:0000313" key="2">
    <source>
        <dbReference type="Proteomes" id="UP000680038"/>
    </source>
</evidence>
<keyword evidence="2" id="KW-1185">Reference proteome</keyword>
<comment type="caution">
    <text evidence="1">The sequence shown here is derived from an EMBL/GenBank/DDBJ whole genome shotgun (WGS) entry which is preliminary data.</text>
</comment>
<sequence>MKLNGHQIIIFGLPRLDAEIESTNYTTARLLAKYNRVYYVENPYTIKDYWSSKGTARYNLRKKYFSLFNTELVETDTPGLSVIIPPVLLSINFLPEGRFFRALLSFNEYLIAFKLKRFIRKYGIDKYLYINSFNFHYPLLADRLKARLQVYHCLDPLVLAFERKHGCRSEDIVIAKSDIVLCSSKQLFSEKQKINPATYFVPNAADLSHSIKVLDPLLQVNSLLAGVSKPVIGYFGAIERRIDYNLLTEVIYGNPSLNFVFVGPVAEEFVPAGFTEMKNVTFTGPVPYHQMPAMVKGFDVALIPFKKDEFSRTIFPLKLFEYLGAGKPVVCTDFNPDLADFTEDTVAYCSDAAEFSEAIHEALASDGTPQRERRIAVASANTWEKRVDEIAEIIFKGLLEKEMAEVFRN</sequence>
<dbReference type="AlphaFoldDB" id="A0A916N447"/>
<protein>
    <submittedName>
        <fullName evidence="1">Uncharacterized protein</fullName>
    </submittedName>
</protein>
<proteinExistence type="predicted"/>
<dbReference type="SUPFAM" id="SSF53756">
    <property type="entry name" value="UDP-Glycosyltransferase/glycogen phosphorylase"/>
    <property type="match status" value="1"/>
</dbReference>
<accession>A0A916N447</accession>
<reference evidence="1" key="1">
    <citation type="submission" date="2021-04" db="EMBL/GenBank/DDBJ databases">
        <authorList>
            <person name="Rodrigo-Torres L."/>
            <person name="Arahal R. D."/>
            <person name="Lucena T."/>
        </authorList>
    </citation>
    <scope>NUCLEOTIDE SEQUENCE</scope>
    <source>
        <strain evidence="1">CECT 9275</strain>
    </source>
</reference>
<dbReference type="PANTHER" id="PTHR12526">
    <property type="entry name" value="GLYCOSYLTRANSFERASE"/>
    <property type="match status" value="1"/>
</dbReference>
<name>A0A916N447_9BACT</name>
<organism evidence="1 2">
    <name type="scientific">Dyadobacter helix</name>
    <dbReference type="NCBI Taxonomy" id="2822344"/>
    <lineage>
        <taxon>Bacteria</taxon>
        <taxon>Pseudomonadati</taxon>
        <taxon>Bacteroidota</taxon>
        <taxon>Cytophagia</taxon>
        <taxon>Cytophagales</taxon>
        <taxon>Spirosomataceae</taxon>
        <taxon>Dyadobacter</taxon>
    </lineage>
</organism>
<dbReference type="Pfam" id="PF13692">
    <property type="entry name" value="Glyco_trans_1_4"/>
    <property type="match status" value="1"/>
</dbReference>
<dbReference type="EMBL" id="CAJRAF010000002">
    <property type="protein sequence ID" value="CAG4998952.1"/>
    <property type="molecule type" value="Genomic_DNA"/>
</dbReference>
<dbReference type="Proteomes" id="UP000680038">
    <property type="component" value="Unassembled WGS sequence"/>
</dbReference>
<evidence type="ECO:0000313" key="1">
    <source>
        <dbReference type="EMBL" id="CAG4998952.1"/>
    </source>
</evidence>
<gene>
    <name evidence="1" type="ORF">DYBT9275_02116</name>
</gene>
<dbReference type="Gene3D" id="3.40.50.2000">
    <property type="entry name" value="Glycogen Phosphorylase B"/>
    <property type="match status" value="1"/>
</dbReference>